<dbReference type="RefSeq" id="WP_101902928.1">
    <property type="nucleotide sequence ID" value="NZ_OZ038524.1"/>
</dbReference>
<feature type="transmembrane region" description="Helical" evidence="1">
    <location>
        <begin position="12"/>
        <end position="34"/>
    </location>
</feature>
<sequence>MYFNYNSFNRLNIFNQLFFFIIISFFLGEVLQFFLEYFYGKGIFKLDFTNYSSFLEIIFEVIILAPLIETFFIQFTIIELLLKFFSRKKQIHLYSIIISASFFGILHQYNIAYIIATFVLGLWFGSIYIFYKKSKKINSFLALFLVHLVYNSINLIKDYYL</sequence>
<proteinExistence type="predicted"/>
<organism evidence="3 4">
    <name type="scientific">Tenacibaculum dicentrarchi</name>
    <dbReference type="NCBI Taxonomy" id="669041"/>
    <lineage>
        <taxon>Bacteria</taxon>
        <taxon>Pseudomonadati</taxon>
        <taxon>Bacteroidota</taxon>
        <taxon>Flavobacteriia</taxon>
        <taxon>Flavobacteriales</taxon>
        <taxon>Flavobacteriaceae</taxon>
        <taxon>Tenacibaculum</taxon>
    </lineage>
</organism>
<keyword evidence="1" id="KW-0472">Membrane</keyword>
<dbReference type="InterPro" id="IPR003675">
    <property type="entry name" value="Rce1/LyrA-like_dom"/>
</dbReference>
<accession>A0ABM9NZF4</accession>
<feature type="transmembrane region" description="Helical" evidence="1">
    <location>
        <begin position="54"/>
        <end position="78"/>
    </location>
</feature>
<keyword evidence="1" id="KW-1133">Transmembrane helix</keyword>
<reference evidence="3 4" key="1">
    <citation type="submission" date="2024-05" db="EMBL/GenBank/DDBJ databases">
        <authorList>
            <person name="Duchaud E."/>
        </authorList>
    </citation>
    <scope>NUCLEOTIDE SEQUENCE [LARGE SCALE GENOMIC DNA]</scope>
    <source>
        <strain evidence="3">Ena-SAMPLE-TAB-13-05-2024-13:56:06:370-140309</strain>
    </source>
</reference>
<name>A0ABM9NZF4_9FLAO</name>
<dbReference type="EMBL" id="OZ038524">
    <property type="protein sequence ID" value="CAL2085098.1"/>
    <property type="molecule type" value="Genomic_DNA"/>
</dbReference>
<evidence type="ECO:0000313" key="4">
    <source>
        <dbReference type="Proteomes" id="UP001497514"/>
    </source>
</evidence>
<evidence type="ECO:0000259" key="2">
    <source>
        <dbReference type="Pfam" id="PF02517"/>
    </source>
</evidence>
<gene>
    <name evidence="3" type="ORF">TD3509T_1824</name>
</gene>
<feature type="domain" description="CAAX prenyl protease 2/Lysostaphin resistance protein A-like" evidence="2">
    <location>
        <begin position="57"/>
        <end position="152"/>
    </location>
</feature>
<dbReference type="Pfam" id="PF02517">
    <property type="entry name" value="Rce1-like"/>
    <property type="match status" value="1"/>
</dbReference>
<feature type="transmembrane region" description="Helical" evidence="1">
    <location>
        <begin position="112"/>
        <end position="131"/>
    </location>
</feature>
<feature type="transmembrane region" description="Helical" evidence="1">
    <location>
        <begin position="90"/>
        <end position="106"/>
    </location>
</feature>
<evidence type="ECO:0000313" key="3">
    <source>
        <dbReference type="EMBL" id="CAL2085098.1"/>
    </source>
</evidence>
<dbReference type="Proteomes" id="UP001497514">
    <property type="component" value="Chromosome"/>
</dbReference>
<feature type="transmembrane region" description="Helical" evidence="1">
    <location>
        <begin position="138"/>
        <end position="156"/>
    </location>
</feature>
<protein>
    <recommendedName>
        <fullName evidence="2">CAAX prenyl protease 2/Lysostaphin resistance protein A-like domain-containing protein</fullName>
    </recommendedName>
</protein>
<keyword evidence="1" id="KW-0812">Transmembrane</keyword>
<evidence type="ECO:0000256" key="1">
    <source>
        <dbReference type="SAM" id="Phobius"/>
    </source>
</evidence>
<keyword evidence="4" id="KW-1185">Reference proteome</keyword>